<dbReference type="Proteomes" id="UP001189429">
    <property type="component" value="Unassembled WGS sequence"/>
</dbReference>
<evidence type="ECO:0000256" key="1">
    <source>
        <dbReference type="SAM" id="MobiDB-lite"/>
    </source>
</evidence>
<gene>
    <name evidence="2" type="ORF">PCOR1329_LOCUS83331</name>
</gene>
<reference evidence="2" key="1">
    <citation type="submission" date="2023-10" db="EMBL/GenBank/DDBJ databases">
        <authorList>
            <person name="Chen Y."/>
            <person name="Shah S."/>
            <person name="Dougan E. K."/>
            <person name="Thang M."/>
            <person name="Chan C."/>
        </authorList>
    </citation>
    <scope>NUCLEOTIDE SEQUENCE [LARGE SCALE GENOMIC DNA]</scope>
</reference>
<organism evidence="2 3">
    <name type="scientific">Prorocentrum cordatum</name>
    <dbReference type="NCBI Taxonomy" id="2364126"/>
    <lineage>
        <taxon>Eukaryota</taxon>
        <taxon>Sar</taxon>
        <taxon>Alveolata</taxon>
        <taxon>Dinophyceae</taxon>
        <taxon>Prorocentrales</taxon>
        <taxon>Prorocentraceae</taxon>
        <taxon>Prorocentrum</taxon>
    </lineage>
</organism>
<feature type="compositionally biased region" description="Gly residues" evidence="1">
    <location>
        <begin position="26"/>
        <end position="43"/>
    </location>
</feature>
<accession>A0ABN9Y8N6</accession>
<evidence type="ECO:0000313" key="3">
    <source>
        <dbReference type="Proteomes" id="UP001189429"/>
    </source>
</evidence>
<dbReference type="EMBL" id="CAUYUJ010022066">
    <property type="protein sequence ID" value="CAK0908727.1"/>
    <property type="molecule type" value="Genomic_DNA"/>
</dbReference>
<feature type="compositionally biased region" description="Low complexity" evidence="1">
    <location>
        <begin position="13"/>
        <end position="25"/>
    </location>
</feature>
<proteinExistence type="predicted"/>
<name>A0ABN9Y8N6_9DINO</name>
<protein>
    <submittedName>
        <fullName evidence="2">Uncharacterized protein</fullName>
    </submittedName>
</protein>
<sequence>MAASAAPRRRHQGGALPAATAAAGAPPGGGGGPPGNGGSGAAGAGEADFACRCGAIVGQDDALLAQLCRPQALGRRGELSGPGARGQARPFQAAGEGGLACGGLPPPAPSGRVYPTRGRTSGLLLSLRGAVAPPAPRPNWQTRLTAARLRGAPGDATAGGPAAASGASRRGGPGPAAAAAASGGVGCTRRAPGRACGSEGRRGGQAAAGRRKPAAGGRACPSAGGILEARRHGRGTTVPVFCDVWSCMLLAIF</sequence>
<feature type="region of interest" description="Disordered" evidence="1">
    <location>
        <begin position="1"/>
        <end position="43"/>
    </location>
</feature>
<feature type="compositionally biased region" description="Low complexity" evidence="1">
    <location>
        <begin position="151"/>
        <end position="168"/>
    </location>
</feature>
<feature type="region of interest" description="Disordered" evidence="1">
    <location>
        <begin position="151"/>
        <end position="220"/>
    </location>
</feature>
<comment type="caution">
    <text evidence="2">The sequence shown here is derived from an EMBL/GenBank/DDBJ whole genome shotgun (WGS) entry which is preliminary data.</text>
</comment>
<evidence type="ECO:0000313" key="2">
    <source>
        <dbReference type="EMBL" id="CAK0908727.1"/>
    </source>
</evidence>
<feature type="compositionally biased region" description="Low complexity" evidence="1">
    <location>
        <begin position="204"/>
        <end position="219"/>
    </location>
</feature>
<feature type="region of interest" description="Disordered" evidence="1">
    <location>
        <begin position="75"/>
        <end position="112"/>
    </location>
</feature>
<keyword evidence="3" id="KW-1185">Reference proteome</keyword>